<dbReference type="InterPro" id="IPR006016">
    <property type="entry name" value="UspA"/>
</dbReference>
<dbReference type="PATRIC" id="fig|157838.3.peg.5476"/>
<dbReference type="SUPFAM" id="SSF52402">
    <property type="entry name" value="Adenine nucleotide alpha hydrolases-like"/>
    <property type="match status" value="1"/>
</dbReference>
<dbReference type="Gene3D" id="3.40.50.620">
    <property type="entry name" value="HUPs"/>
    <property type="match status" value="1"/>
</dbReference>
<organism evidence="4 5">
    <name type="scientific">Heyndrickxia shackletonii</name>
    <dbReference type="NCBI Taxonomy" id="157838"/>
    <lineage>
        <taxon>Bacteria</taxon>
        <taxon>Bacillati</taxon>
        <taxon>Bacillota</taxon>
        <taxon>Bacilli</taxon>
        <taxon>Bacillales</taxon>
        <taxon>Bacillaceae</taxon>
        <taxon>Heyndrickxia</taxon>
    </lineage>
</organism>
<dbReference type="Pfam" id="PF00582">
    <property type="entry name" value="Usp"/>
    <property type="match status" value="1"/>
</dbReference>
<dbReference type="OrthoDB" id="9777884at2"/>
<evidence type="ECO:0000256" key="1">
    <source>
        <dbReference type="ARBA" id="ARBA00008791"/>
    </source>
</evidence>
<dbReference type="PIRSF" id="PIRSF006276">
    <property type="entry name" value="UspA"/>
    <property type="match status" value="1"/>
</dbReference>
<dbReference type="InterPro" id="IPR006015">
    <property type="entry name" value="Universal_stress_UspA"/>
</dbReference>
<dbReference type="RefSeq" id="WP_055742458.1">
    <property type="nucleotide sequence ID" value="NZ_JAAIWL010000041.1"/>
</dbReference>
<comment type="similarity">
    <text evidence="1 2">Belongs to the universal stress protein A family.</text>
</comment>
<proteinExistence type="inferred from homology"/>
<name>A0A0Q3TB94_9BACI</name>
<comment type="caution">
    <text evidence="4">The sequence shown here is derived from an EMBL/GenBank/DDBJ whole genome shotgun (WGS) entry which is preliminary data.</text>
</comment>
<dbReference type="EMBL" id="LJJC01000015">
    <property type="protein sequence ID" value="KQL50849.1"/>
    <property type="molecule type" value="Genomic_DNA"/>
</dbReference>
<dbReference type="Proteomes" id="UP000051888">
    <property type="component" value="Unassembled WGS sequence"/>
</dbReference>
<evidence type="ECO:0000259" key="3">
    <source>
        <dbReference type="Pfam" id="PF00582"/>
    </source>
</evidence>
<dbReference type="STRING" id="157838.AN964_24880"/>
<comment type="subcellular location">
    <subcellularLocation>
        <location evidence="2">Cytoplasm</location>
    </subcellularLocation>
</comment>
<protein>
    <recommendedName>
        <fullName evidence="2">Universal stress protein</fullName>
    </recommendedName>
</protein>
<keyword evidence="2" id="KW-0963">Cytoplasm</keyword>
<dbReference type="PANTHER" id="PTHR46268:SF6">
    <property type="entry name" value="UNIVERSAL STRESS PROTEIN UP12"/>
    <property type="match status" value="1"/>
</dbReference>
<accession>A0A0Q3TB94</accession>
<dbReference type="InterPro" id="IPR014729">
    <property type="entry name" value="Rossmann-like_a/b/a_fold"/>
</dbReference>
<dbReference type="AlphaFoldDB" id="A0A0Q3TB94"/>
<evidence type="ECO:0000313" key="5">
    <source>
        <dbReference type="Proteomes" id="UP000051888"/>
    </source>
</evidence>
<feature type="domain" description="UspA" evidence="3">
    <location>
        <begin position="1"/>
        <end position="141"/>
    </location>
</feature>
<dbReference type="GO" id="GO:0005737">
    <property type="term" value="C:cytoplasm"/>
    <property type="evidence" value="ECO:0007669"/>
    <property type="project" value="UniProtKB-SubCell"/>
</dbReference>
<sequence length="141" mass="15409">MFRKILVAVDGSEMSEKALEAGLHLAKEQKADVTLVHVERNITIPVGLEGTTVDNIYESIQKEGENLLNNMKVKAEAEGIQAQTVYLQGDPAVQIVQLAEKENHQLIVIGSRGLGNIKEMMLGSVSHKISQLSHCPVLIVK</sequence>
<gene>
    <name evidence="4" type="ORF">AN964_24880</name>
</gene>
<evidence type="ECO:0000256" key="2">
    <source>
        <dbReference type="PIRNR" id="PIRNR006276"/>
    </source>
</evidence>
<evidence type="ECO:0000313" key="4">
    <source>
        <dbReference type="EMBL" id="KQL50849.1"/>
    </source>
</evidence>
<dbReference type="CDD" id="cd00293">
    <property type="entry name" value="USP-like"/>
    <property type="match status" value="1"/>
</dbReference>
<keyword evidence="5" id="KW-1185">Reference proteome</keyword>
<reference evidence="4 5" key="1">
    <citation type="submission" date="2015-09" db="EMBL/GenBank/DDBJ databases">
        <title>Genome sequencing project for genomic taxonomy and phylogenomics of Bacillus-like bacteria.</title>
        <authorList>
            <person name="Liu B."/>
            <person name="Wang J."/>
            <person name="Zhu Y."/>
            <person name="Liu G."/>
            <person name="Chen Q."/>
            <person name="Chen Z."/>
            <person name="Lan J."/>
            <person name="Che J."/>
            <person name="Ge C."/>
            <person name="Shi H."/>
            <person name="Pan Z."/>
            <person name="Liu X."/>
        </authorList>
    </citation>
    <scope>NUCLEOTIDE SEQUENCE [LARGE SCALE GENOMIC DNA]</scope>
    <source>
        <strain evidence="4 5">LMG 18435</strain>
    </source>
</reference>
<dbReference type="PANTHER" id="PTHR46268">
    <property type="entry name" value="STRESS RESPONSE PROTEIN NHAX"/>
    <property type="match status" value="1"/>
</dbReference>
<dbReference type="PRINTS" id="PR01438">
    <property type="entry name" value="UNVRSLSTRESS"/>
</dbReference>